<dbReference type="SUPFAM" id="SSF50978">
    <property type="entry name" value="WD40 repeat-like"/>
    <property type="match status" value="1"/>
</dbReference>
<feature type="transmembrane region" description="Helical" evidence="1">
    <location>
        <begin position="30"/>
        <end position="48"/>
    </location>
</feature>
<dbReference type="GO" id="GO:0000398">
    <property type="term" value="P:mRNA splicing, via spliceosome"/>
    <property type="evidence" value="ECO:0007669"/>
    <property type="project" value="TreeGrafter"/>
</dbReference>
<reference evidence="2 3" key="1">
    <citation type="submission" date="2024-01" db="EMBL/GenBank/DDBJ databases">
        <title>The genomes of 5 underutilized Papilionoideae crops provide insights into root nodulation and disease resistanc.</title>
        <authorList>
            <person name="Jiang F."/>
        </authorList>
    </citation>
    <scope>NUCLEOTIDE SEQUENCE [LARGE SCALE GENOMIC DNA]</scope>
    <source>
        <strain evidence="2">JINMINGXINNONG_FW02</strain>
        <tissue evidence="2">Leaves</tissue>
    </source>
</reference>
<dbReference type="GO" id="GO:0030621">
    <property type="term" value="F:U4 snRNA binding"/>
    <property type="evidence" value="ECO:0007669"/>
    <property type="project" value="TreeGrafter"/>
</dbReference>
<dbReference type="InterPro" id="IPR036322">
    <property type="entry name" value="WD40_repeat_dom_sf"/>
</dbReference>
<proteinExistence type="predicted"/>
<comment type="caution">
    <text evidence="2">The sequence shown here is derived from an EMBL/GenBank/DDBJ whole genome shotgun (WGS) entry which is preliminary data.</text>
</comment>
<keyword evidence="1" id="KW-0472">Membrane</keyword>
<dbReference type="InterPro" id="IPR015943">
    <property type="entry name" value="WD40/YVTN_repeat-like_dom_sf"/>
</dbReference>
<dbReference type="GO" id="GO:0046540">
    <property type="term" value="C:U4/U6 x U5 tri-snRNP complex"/>
    <property type="evidence" value="ECO:0007669"/>
    <property type="project" value="TreeGrafter"/>
</dbReference>
<gene>
    <name evidence="2" type="ORF">VNO80_14460</name>
</gene>
<dbReference type="GO" id="GO:0017070">
    <property type="term" value="F:U6 snRNA binding"/>
    <property type="evidence" value="ECO:0007669"/>
    <property type="project" value="TreeGrafter"/>
</dbReference>
<dbReference type="PANTHER" id="PTHR19846:SF0">
    <property type="entry name" value="PRE-MRNA PROCESSING FACTOR 4"/>
    <property type="match status" value="1"/>
</dbReference>
<evidence type="ECO:0000313" key="2">
    <source>
        <dbReference type="EMBL" id="KAK7355211.1"/>
    </source>
</evidence>
<dbReference type="EMBL" id="JAYMYR010000006">
    <property type="protein sequence ID" value="KAK7355211.1"/>
    <property type="molecule type" value="Genomic_DNA"/>
</dbReference>
<keyword evidence="1" id="KW-1133">Transmembrane helix</keyword>
<sequence length="75" mass="8278">MTGKVWSGRDFKPVKTLSGHEAKVTSVDVLGVYGILILAFIIIVCRWGHIVTVSHYGTIKLWSSNSTNEQAMDVD</sequence>
<keyword evidence="1" id="KW-0812">Transmembrane</keyword>
<name>A0AAN9MJS4_PHACN</name>
<keyword evidence="3" id="KW-1185">Reference proteome</keyword>
<evidence type="ECO:0000256" key="1">
    <source>
        <dbReference type="SAM" id="Phobius"/>
    </source>
</evidence>
<dbReference type="AlphaFoldDB" id="A0AAN9MJS4"/>
<dbReference type="Gene3D" id="2.130.10.10">
    <property type="entry name" value="YVTN repeat-like/Quinoprotein amine dehydrogenase"/>
    <property type="match status" value="1"/>
</dbReference>
<protein>
    <submittedName>
        <fullName evidence="2">Uncharacterized protein</fullName>
    </submittedName>
</protein>
<dbReference type="Proteomes" id="UP001374584">
    <property type="component" value="Unassembled WGS sequence"/>
</dbReference>
<dbReference type="PANTHER" id="PTHR19846">
    <property type="entry name" value="WD40 REPEAT PROTEIN"/>
    <property type="match status" value="1"/>
</dbReference>
<organism evidence="2 3">
    <name type="scientific">Phaseolus coccineus</name>
    <name type="common">Scarlet runner bean</name>
    <name type="synonym">Phaseolus multiflorus</name>
    <dbReference type="NCBI Taxonomy" id="3886"/>
    <lineage>
        <taxon>Eukaryota</taxon>
        <taxon>Viridiplantae</taxon>
        <taxon>Streptophyta</taxon>
        <taxon>Embryophyta</taxon>
        <taxon>Tracheophyta</taxon>
        <taxon>Spermatophyta</taxon>
        <taxon>Magnoliopsida</taxon>
        <taxon>eudicotyledons</taxon>
        <taxon>Gunneridae</taxon>
        <taxon>Pentapetalae</taxon>
        <taxon>rosids</taxon>
        <taxon>fabids</taxon>
        <taxon>Fabales</taxon>
        <taxon>Fabaceae</taxon>
        <taxon>Papilionoideae</taxon>
        <taxon>50 kb inversion clade</taxon>
        <taxon>NPAAA clade</taxon>
        <taxon>indigoferoid/millettioid clade</taxon>
        <taxon>Phaseoleae</taxon>
        <taxon>Phaseolus</taxon>
    </lineage>
</organism>
<evidence type="ECO:0000313" key="3">
    <source>
        <dbReference type="Proteomes" id="UP001374584"/>
    </source>
</evidence>
<accession>A0AAN9MJS4</accession>